<name>A0A235B4R5_9BACL</name>
<dbReference type="EMBL" id="NOWF01000007">
    <property type="protein sequence ID" value="OYD07273.1"/>
    <property type="molecule type" value="Genomic_DNA"/>
</dbReference>
<dbReference type="RefSeq" id="WP_094265017.1">
    <property type="nucleotide sequence ID" value="NZ_NOWF01000007.1"/>
</dbReference>
<dbReference type="Proteomes" id="UP000215459">
    <property type="component" value="Unassembled WGS sequence"/>
</dbReference>
<keyword evidence="2" id="KW-1185">Reference proteome</keyword>
<dbReference type="AlphaFoldDB" id="A0A235B4R5"/>
<organism evidence="1 2">
    <name type="scientific">Paludifilum halophilum</name>
    <dbReference type="NCBI Taxonomy" id="1642702"/>
    <lineage>
        <taxon>Bacteria</taxon>
        <taxon>Bacillati</taxon>
        <taxon>Bacillota</taxon>
        <taxon>Bacilli</taxon>
        <taxon>Bacillales</taxon>
        <taxon>Thermoactinomycetaceae</taxon>
        <taxon>Paludifilum</taxon>
    </lineage>
</organism>
<protein>
    <submittedName>
        <fullName evidence="1">Uncharacterized protein</fullName>
    </submittedName>
</protein>
<proteinExistence type="predicted"/>
<dbReference type="OrthoDB" id="2989644at2"/>
<gene>
    <name evidence="1" type="ORF">CHM34_12905</name>
</gene>
<reference evidence="1 2" key="1">
    <citation type="submission" date="2017-07" db="EMBL/GenBank/DDBJ databases">
        <title>The genome sequence of Paludifilum halophilum highlights mechanisms for microbial adaptation to high salt environemnts.</title>
        <authorList>
            <person name="Belbahri L."/>
        </authorList>
    </citation>
    <scope>NUCLEOTIDE SEQUENCE [LARGE SCALE GENOMIC DNA]</scope>
    <source>
        <strain evidence="1 2">DSM 102817</strain>
    </source>
</reference>
<sequence length="145" mass="17422">MMEKLNKEKEFDNFQFWLMEMDDVLEDFMDKLPQNLRLDFSADSLLRLEEWILRHYSTVESLQKNKQMLDFLSRYVGETFRKRLGGKWEIELDHPEYVFYGLPQIKFEKVSPDCPLSVVLAAVDRKKGDYMLKILKNKEKRSSET</sequence>
<comment type="caution">
    <text evidence="1">The sequence shown here is derived from an EMBL/GenBank/DDBJ whole genome shotgun (WGS) entry which is preliminary data.</text>
</comment>
<evidence type="ECO:0000313" key="1">
    <source>
        <dbReference type="EMBL" id="OYD07273.1"/>
    </source>
</evidence>
<accession>A0A235B4R5</accession>
<evidence type="ECO:0000313" key="2">
    <source>
        <dbReference type="Proteomes" id="UP000215459"/>
    </source>
</evidence>